<dbReference type="GO" id="GO:0005829">
    <property type="term" value="C:cytosol"/>
    <property type="evidence" value="ECO:0000318"/>
    <property type="project" value="GO_Central"/>
</dbReference>
<dbReference type="SUPFAM" id="SSF50129">
    <property type="entry name" value="GroES-like"/>
    <property type="match status" value="2"/>
</dbReference>
<dbReference type="InterPro" id="IPR002328">
    <property type="entry name" value="ADH_Zn_CS"/>
</dbReference>
<evidence type="ECO:0000256" key="5">
    <source>
        <dbReference type="ARBA" id="ARBA00022723"/>
    </source>
</evidence>
<dbReference type="AlphaFoldDB" id="G7J607"/>
<dbReference type="SUPFAM" id="SSF51735">
    <property type="entry name" value="NAD(P)-binding Rossmann-fold domains"/>
    <property type="match status" value="1"/>
</dbReference>
<evidence type="ECO:0000313" key="14">
    <source>
        <dbReference type="EMBL" id="AES71551.1"/>
    </source>
</evidence>
<dbReference type="PaxDb" id="3880-AES71551"/>
<comment type="cofactor">
    <cofactor evidence="1 11">
        <name>Zn(2+)</name>
        <dbReference type="ChEBI" id="CHEBI:29105"/>
    </cofactor>
</comment>
<dbReference type="Gene3D" id="3.40.50.720">
    <property type="entry name" value="NAD(P)-binding Rossmann-like Domain"/>
    <property type="match status" value="1"/>
</dbReference>
<feature type="domain" description="Alcohol dehydrogenase-like C-terminal" evidence="12">
    <location>
        <begin position="211"/>
        <end position="331"/>
    </location>
</feature>
<dbReference type="OrthoDB" id="417550at2759"/>
<comment type="catalytic activity">
    <reaction evidence="10">
        <text>a primary alcohol + NAD(+) = an aldehyde + NADH + H(+)</text>
        <dbReference type="Rhea" id="RHEA:10736"/>
        <dbReference type="ChEBI" id="CHEBI:15378"/>
        <dbReference type="ChEBI" id="CHEBI:15734"/>
        <dbReference type="ChEBI" id="CHEBI:17478"/>
        <dbReference type="ChEBI" id="CHEBI:57540"/>
        <dbReference type="ChEBI" id="CHEBI:57945"/>
        <dbReference type="EC" id="1.1.1.1"/>
    </reaction>
</comment>
<keyword evidence="8" id="KW-0520">NAD</keyword>
<evidence type="ECO:0000313" key="16">
    <source>
        <dbReference type="Proteomes" id="UP000002051"/>
    </source>
</evidence>
<comment type="catalytic activity">
    <reaction evidence="9">
        <text>a secondary alcohol + NAD(+) = a ketone + NADH + H(+)</text>
        <dbReference type="Rhea" id="RHEA:10740"/>
        <dbReference type="ChEBI" id="CHEBI:15378"/>
        <dbReference type="ChEBI" id="CHEBI:17087"/>
        <dbReference type="ChEBI" id="CHEBI:35681"/>
        <dbReference type="ChEBI" id="CHEBI:57540"/>
        <dbReference type="ChEBI" id="CHEBI:57945"/>
        <dbReference type="EC" id="1.1.1.1"/>
    </reaction>
</comment>
<dbReference type="GO" id="GO:0004022">
    <property type="term" value="F:alcohol dehydrogenase (NAD+) activity"/>
    <property type="evidence" value="ECO:0000318"/>
    <property type="project" value="GO_Central"/>
</dbReference>
<dbReference type="FunFam" id="3.40.50.720:FF:000003">
    <property type="entry name" value="S-(hydroxymethyl)glutathione dehydrogenase"/>
    <property type="match status" value="1"/>
</dbReference>
<dbReference type="InterPro" id="IPR013154">
    <property type="entry name" value="ADH-like_N"/>
</dbReference>
<comment type="similarity">
    <text evidence="2">Belongs to the zinc-containing alcohol dehydrogenase family. Class-III subfamily.</text>
</comment>
<feature type="domain" description="Alcohol dehydrogenase-like N-terminal" evidence="13">
    <location>
        <begin position="39"/>
        <end position="168"/>
    </location>
</feature>
<reference evidence="15" key="3">
    <citation type="submission" date="2015-04" db="UniProtKB">
        <authorList>
            <consortium name="EnsemblPlants"/>
        </authorList>
    </citation>
    <scope>IDENTIFICATION</scope>
    <source>
        <strain evidence="15">cv. Jemalong A17</strain>
    </source>
</reference>
<dbReference type="EC" id="1.1.1.1" evidence="4"/>
<dbReference type="PANTHER" id="PTHR43880:SF55">
    <property type="entry name" value="ZINC-BINDING ALCOHOL DEHYDROGENASE FAMILY PROTEIN"/>
    <property type="match status" value="1"/>
</dbReference>
<evidence type="ECO:0000256" key="8">
    <source>
        <dbReference type="ARBA" id="ARBA00023027"/>
    </source>
</evidence>
<dbReference type="GO" id="GO:0008270">
    <property type="term" value="F:zinc ion binding"/>
    <property type="evidence" value="ECO:0000318"/>
    <property type="project" value="GO_Central"/>
</dbReference>
<dbReference type="PROSITE" id="PS00059">
    <property type="entry name" value="ADH_ZINC"/>
    <property type="match status" value="1"/>
</dbReference>
<gene>
    <name evidence="15" type="primary">11435950</name>
    <name evidence="14" type="ordered locus">MTR_3g079180</name>
</gene>
<dbReference type="HOGENOM" id="CLU_026673_14_0_1"/>
<protein>
    <recommendedName>
        <fullName evidence="4">alcohol dehydrogenase</fullName>
        <ecNumber evidence="4">1.1.1.1</ecNumber>
    </recommendedName>
</protein>
<dbReference type="InterPro" id="IPR036291">
    <property type="entry name" value="NAD(P)-bd_dom_sf"/>
</dbReference>
<dbReference type="FunFam" id="3.90.180.10:FF:000007">
    <property type="entry name" value="Alcohol dehydrogenase 6"/>
    <property type="match status" value="1"/>
</dbReference>
<evidence type="ECO:0000256" key="9">
    <source>
        <dbReference type="ARBA" id="ARBA00049164"/>
    </source>
</evidence>
<reference evidence="14 16" key="2">
    <citation type="journal article" date="2014" name="BMC Genomics">
        <title>An improved genome release (version Mt4.0) for the model legume Medicago truncatula.</title>
        <authorList>
            <person name="Tang H."/>
            <person name="Krishnakumar V."/>
            <person name="Bidwell S."/>
            <person name="Rosen B."/>
            <person name="Chan A."/>
            <person name="Zhou S."/>
            <person name="Gentzbittel L."/>
            <person name="Childs K.L."/>
            <person name="Yandell M."/>
            <person name="Gundlach H."/>
            <person name="Mayer K.F."/>
            <person name="Schwartz D.C."/>
            <person name="Town C.D."/>
        </authorList>
    </citation>
    <scope>GENOME REANNOTATION</scope>
    <source>
        <strain evidence="15 16">cv. Jemalong A17</strain>
    </source>
</reference>
<evidence type="ECO:0000256" key="7">
    <source>
        <dbReference type="ARBA" id="ARBA00023002"/>
    </source>
</evidence>
<keyword evidence="16" id="KW-1185">Reference proteome</keyword>
<dbReference type="Gene3D" id="3.90.180.10">
    <property type="entry name" value="Medium-chain alcohol dehydrogenases, catalytic domain"/>
    <property type="match status" value="1"/>
</dbReference>
<dbReference type="Pfam" id="PF08240">
    <property type="entry name" value="ADH_N"/>
    <property type="match status" value="1"/>
</dbReference>
<dbReference type="GO" id="GO:0046294">
    <property type="term" value="P:formaldehyde catabolic process"/>
    <property type="evidence" value="ECO:0000318"/>
    <property type="project" value="GO_Central"/>
</dbReference>
<keyword evidence="5 11" id="KW-0479">Metal-binding</keyword>
<evidence type="ECO:0000256" key="3">
    <source>
        <dbReference type="ARBA" id="ARBA00011738"/>
    </source>
</evidence>
<evidence type="ECO:0000256" key="2">
    <source>
        <dbReference type="ARBA" id="ARBA00010902"/>
    </source>
</evidence>
<dbReference type="EMBL" id="CM001219">
    <property type="protein sequence ID" value="AES71551.1"/>
    <property type="molecule type" value="Genomic_DNA"/>
</dbReference>
<reference evidence="14 16" key="1">
    <citation type="journal article" date="2011" name="Nature">
        <title>The Medicago genome provides insight into the evolution of rhizobial symbioses.</title>
        <authorList>
            <person name="Young N.D."/>
            <person name="Debelle F."/>
            <person name="Oldroyd G.E."/>
            <person name="Geurts R."/>
            <person name="Cannon S.B."/>
            <person name="Udvardi M.K."/>
            <person name="Benedito V.A."/>
            <person name="Mayer K.F."/>
            <person name="Gouzy J."/>
            <person name="Schoof H."/>
            <person name="Van de Peer Y."/>
            <person name="Proost S."/>
            <person name="Cook D.R."/>
            <person name="Meyers B.C."/>
            <person name="Spannagl M."/>
            <person name="Cheung F."/>
            <person name="De Mita S."/>
            <person name="Krishnakumar V."/>
            <person name="Gundlach H."/>
            <person name="Zhou S."/>
            <person name="Mudge J."/>
            <person name="Bharti A.K."/>
            <person name="Murray J.D."/>
            <person name="Naoumkina M.A."/>
            <person name="Rosen B."/>
            <person name="Silverstein K.A."/>
            <person name="Tang H."/>
            <person name="Rombauts S."/>
            <person name="Zhao P.X."/>
            <person name="Zhou P."/>
            <person name="Barbe V."/>
            <person name="Bardou P."/>
            <person name="Bechner M."/>
            <person name="Bellec A."/>
            <person name="Berger A."/>
            <person name="Berges H."/>
            <person name="Bidwell S."/>
            <person name="Bisseling T."/>
            <person name="Choisne N."/>
            <person name="Couloux A."/>
            <person name="Denny R."/>
            <person name="Deshpande S."/>
            <person name="Dai X."/>
            <person name="Doyle J.J."/>
            <person name="Dudez A.M."/>
            <person name="Farmer A.D."/>
            <person name="Fouteau S."/>
            <person name="Franken C."/>
            <person name="Gibelin C."/>
            <person name="Gish J."/>
            <person name="Goldstein S."/>
            <person name="Gonzalez A.J."/>
            <person name="Green P.J."/>
            <person name="Hallab A."/>
            <person name="Hartog M."/>
            <person name="Hua A."/>
            <person name="Humphray S.J."/>
            <person name="Jeong D.H."/>
            <person name="Jing Y."/>
            <person name="Jocker A."/>
            <person name="Kenton S.M."/>
            <person name="Kim D.J."/>
            <person name="Klee K."/>
            <person name="Lai H."/>
            <person name="Lang C."/>
            <person name="Lin S."/>
            <person name="Macmil S.L."/>
            <person name="Magdelenat G."/>
            <person name="Matthews L."/>
            <person name="McCorrison J."/>
            <person name="Monaghan E.L."/>
            <person name="Mun J.H."/>
            <person name="Najar F.Z."/>
            <person name="Nicholson C."/>
            <person name="Noirot C."/>
            <person name="O'Bleness M."/>
            <person name="Paule C.R."/>
            <person name="Poulain J."/>
            <person name="Prion F."/>
            <person name="Qin B."/>
            <person name="Qu C."/>
            <person name="Retzel E.F."/>
            <person name="Riddle C."/>
            <person name="Sallet E."/>
            <person name="Samain S."/>
            <person name="Samson N."/>
            <person name="Sanders I."/>
            <person name="Saurat O."/>
            <person name="Scarpelli C."/>
            <person name="Schiex T."/>
            <person name="Segurens B."/>
            <person name="Severin A.J."/>
            <person name="Sherrier D.J."/>
            <person name="Shi R."/>
            <person name="Sims S."/>
            <person name="Singer S.R."/>
            <person name="Sinharoy S."/>
            <person name="Sterck L."/>
            <person name="Viollet A."/>
            <person name="Wang B.B."/>
            <person name="Wang K."/>
            <person name="Wang M."/>
            <person name="Wang X."/>
            <person name="Warfsmann J."/>
            <person name="Weissenbach J."/>
            <person name="White D.D."/>
            <person name="White J.D."/>
            <person name="Wiley G.B."/>
            <person name="Wincker P."/>
            <person name="Xing Y."/>
            <person name="Yang L."/>
            <person name="Yao Z."/>
            <person name="Ying F."/>
            <person name="Zhai J."/>
            <person name="Zhou L."/>
            <person name="Zuber A."/>
            <person name="Denarie J."/>
            <person name="Dixon R.A."/>
            <person name="May G.D."/>
            <person name="Schwartz D.C."/>
            <person name="Rogers J."/>
            <person name="Quetier F."/>
            <person name="Town C.D."/>
            <person name="Roe B.A."/>
        </authorList>
    </citation>
    <scope>NUCLEOTIDE SEQUENCE [LARGE SCALE GENOMIC DNA]</scope>
    <source>
        <strain evidence="14">A17</strain>
        <strain evidence="15 16">cv. Jemalong A17</strain>
    </source>
</reference>
<accession>G7J607</accession>
<dbReference type="KEGG" id="mtr:11435950"/>
<dbReference type="PANTHER" id="PTHR43880">
    <property type="entry name" value="ALCOHOL DEHYDROGENASE"/>
    <property type="match status" value="1"/>
</dbReference>
<comment type="subunit">
    <text evidence="3">Homodimer.</text>
</comment>
<evidence type="ECO:0000256" key="6">
    <source>
        <dbReference type="ARBA" id="ARBA00022833"/>
    </source>
</evidence>
<dbReference type="InterPro" id="IPR011032">
    <property type="entry name" value="GroES-like_sf"/>
</dbReference>
<evidence type="ECO:0000259" key="12">
    <source>
        <dbReference type="Pfam" id="PF00107"/>
    </source>
</evidence>
<evidence type="ECO:0000313" key="15">
    <source>
        <dbReference type="EnsemblPlants" id="AES71551"/>
    </source>
</evidence>
<dbReference type="Proteomes" id="UP000002051">
    <property type="component" value="Chromosome 3"/>
</dbReference>
<evidence type="ECO:0000256" key="11">
    <source>
        <dbReference type="RuleBase" id="RU361277"/>
    </source>
</evidence>
<name>G7J607_MEDTR</name>
<evidence type="ECO:0000256" key="10">
    <source>
        <dbReference type="ARBA" id="ARBA00049243"/>
    </source>
</evidence>
<organism evidence="14 16">
    <name type="scientific">Medicago truncatula</name>
    <name type="common">Barrel medic</name>
    <name type="synonym">Medicago tribuloides</name>
    <dbReference type="NCBI Taxonomy" id="3880"/>
    <lineage>
        <taxon>Eukaryota</taxon>
        <taxon>Viridiplantae</taxon>
        <taxon>Streptophyta</taxon>
        <taxon>Embryophyta</taxon>
        <taxon>Tracheophyta</taxon>
        <taxon>Spermatophyta</taxon>
        <taxon>Magnoliopsida</taxon>
        <taxon>eudicotyledons</taxon>
        <taxon>Gunneridae</taxon>
        <taxon>Pentapetalae</taxon>
        <taxon>rosids</taxon>
        <taxon>fabids</taxon>
        <taxon>Fabales</taxon>
        <taxon>Fabaceae</taxon>
        <taxon>Papilionoideae</taxon>
        <taxon>50 kb inversion clade</taxon>
        <taxon>NPAAA clade</taxon>
        <taxon>Hologalegina</taxon>
        <taxon>IRL clade</taxon>
        <taxon>Trifolieae</taxon>
        <taxon>Medicago</taxon>
    </lineage>
</organism>
<evidence type="ECO:0000259" key="13">
    <source>
        <dbReference type="Pfam" id="PF08240"/>
    </source>
</evidence>
<evidence type="ECO:0000256" key="1">
    <source>
        <dbReference type="ARBA" id="ARBA00001947"/>
    </source>
</evidence>
<evidence type="ECO:0000256" key="4">
    <source>
        <dbReference type="ARBA" id="ARBA00013190"/>
    </source>
</evidence>
<keyword evidence="6 11" id="KW-0862">Zinc</keyword>
<dbReference type="Pfam" id="PF00107">
    <property type="entry name" value="ADH_zinc_N"/>
    <property type="match status" value="1"/>
</dbReference>
<dbReference type="STRING" id="3880.G7J607"/>
<proteinExistence type="inferred from homology"/>
<keyword evidence="7" id="KW-0560">Oxidoreductase</keyword>
<dbReference type="GO" id="GO:0051903">
    <property type="term" value="F:S-(hydroxymethyl)glutathione dehydrogenase [NAD(P)+] activity"/>
    <property type="evidence" value="ECO:0000318"/>
    <property type="project" value="GO_Central"/>
</dbReference>
<dbReference type="EnsemblPlants" id="AES71551">
    <property type="protein sequence ID" value="AES71551"/>
    <property type="gene ID" value="MTR_3g079180"/>
</dbReference>
<dbReference type="eggNOG" id="KOG0022">
    <property type="taxonomic scope" value="Eukaryota"/>
</dbReference>
<dbReference type="OMA" id="AYACCRQ"/>
<sequence>MAATSSEGEGKPIRCKAAVARRPGESLVIEEIMVAPPMPREVRIRIICSSICHIDLTFSDMQDPPGFFPRILGHEAIGVVESVGKNVTEVTKGDVVIPIFLPDCGECIDCKSTKSNLCTNFPFKVSPWMPRHENTRFTDLNGEIIHHFMYVSSFSEYTVVTFANVTKIDPEIPPNGACLLSCGIGAGVGAAWRTAGVEPGSTVAIFGLGSIGLAVAEGARLCGATKIIGVDVNPEKFEVGKKFGLTDFVHAGECGSKPVSQVITEMTDGGADYCFECVGMASLVQDAYASCRKGWGKTIVLGLDKPGSRISLSCSEVLHGGKTIQGNLFGGLKPKSHVSILLKRYMDKELQLDEFVTHEVSFKDINKAFDLLRNGQCLRCMIWMDN</sequence>
<dbReference type="InterPro" id="IPR013149">
    <property type="entry name" value="ADH-like_C"/>
</dbReference>